<name>A0A2H3DDB9_ARMGA</name>
<dbReference type="InParanoid" id="A0A2H3DDB9"/>
<proteinExistence type="predicted"/>
<evidence type="ECO:0000313" key="4">
    <source>
        <dbReference type="EMBL" id="PBK93215.1"/>
    </source>
</evidence>
<dbReference type="PROSITE" id="PS51186">
    <property type="entry name" value="GNAT"/>
    <property type="match status" value="1"/>
</dbReference>
<accession>A0A2H3DDB9</accession>
<dbReference type="OrthoDB" id="10264728at2759"/>
<dbReference type="GO" id="GO:0004596">
    <property type="term" value="F:protein-N-terminal amino-acid acetyltransferase activity"/>
    <property type="evidence" value="ECO:0007669"/>
    <property type="project" value="TreeGrafter"/>
</dbReference>
<evidence type="ECO:0000256" key="2">
    <source>
        <dbReference type="ARBA" id="ARBA00023315"/>
    </source>
</evidence>
<evidence type="ECO:0000313" key="5">
    <source>
        <dbReference type="Proteomes" id="UP000217790"/>
    </source>
</evidence>
<dbReference type="FunCoup" id="A0A2H3DDB9">
    <property type="interactions" value="430"/>
</dbReference>
<keyword evidence="2 4" id="KW-0012">Acyltransferase</keyword>
<dbReference type="OMA" id="ARKMMTL"/>
<dbReference type="PANTHER" id="PTHR45910">
    <property type="entry name" value="N-ALPHA-ACETYLTRANSFERASE 20"/>
    <property type="match status" value="1"/>
</dbReference>
<dbReference type="InterPro" id="IPR000182">
    <property type="entry name" value="GNAT_dom"/>
</dbReference>
<dbReference type="InterPro" id="IPR016181">
    <property type="entry name" value="Acyl_CoA_acyltransferase"/>
</dbReference>
<sequence length="238" mass="27155">MSVLRSFKATDMFTFNNINLDIWTETVSFSLMSKVYRVGLRTNSRRQYNIGFYLSYLSRWPDLCCVQESPNGRQMGYGSVYSLSPTLVYLTQTLSVIGKAEGTNTEWHGHVTAISVAPEYRRLSLARKMMTLLEMVSDDIYRGYFVDLYVRCTNNVAIELYEGLGYSVYRRVREYYGNLGVGKGGRDEEDAFGQFFRVSAVSLLTALSDMRKPLSRDPGRRSVRTNGRDMLVSAHDVP</sequence>
<dbReference type="PANTHER" id="PTHR45910:SF1">
    <property type="entry name" value="N-ALPHA-ACETYLTRANSFERASE 20"/>
    <property type="match status" value="1"/>
</dbReference>
<dbReference type="Proteomes" id="UP000217790">
    <property type="component" value="Unassembled WGS sequence"/>
</dbReference>
<reference evidence="5" key="1">
    <citation type="journal article" date="2017" name="Nat. Ecol. Evol.">
        <title>Genome expansion and lineage-specific genetic innovations in the forest pathogenic fungi Armillaria.</title>
        <authorList>
            <person name="Sipos G."/>
            <person name="Prasanna A.N."/>
            <person name="Walter M.C."/>
            <person name="O'Connor E."/>
            <person name="Balint B."/>
            <person name="Krizsan K."/>
            <person name="Kiss B."/>
            <person name="Hess J."/>
            <person name="Varga T."/>
            <person name="Slot J."/>
            <person name="Riley R."/>
            <person name="Boka B."/>
            <person name="Rigling D."/>
            <person name="Barry K."/>
            <person name="Lee J."/>
            <person name="Mihaltcheva S."/>
            <person name="LaButti K."/>
            <person name="Lipzen A."/>
            <person name="Waldron R."/>
            <person name="Moloney N.M."/>
            <person name="Sperisen C."/>
            <person name="Kredics L."/>
            <person name="Vagvoelgyi C."/>
            <person name="Patrignani A."/>
            <person name="Fitzpatrick D."/>
            <person name="Nagy I."/>
            <person name="Doyle S."/>
            <person name="Anderson J.B."/>
            <person name="Grigoriev I.V."/>
            <person name="Gueldener U."/>
            <person name="Muensterkoetter M."/>
            <person name="Nagy L.G."/>
        </authorList>
    </citation>
    <scope>NUCLEOTIDE SEQUENCE [LARGE SCALE GENOMIC DNA]</scope>
    <source>
        <strain evidence="5">Ar21-2</strain>
    </source>
</reference>
<gene>
    <name evidence="4" type="ORF">ARMGADRAFT_1080368</name>
</gene>
<dbReference type="GO" id="GO:0031416">
    <property type="term" value="C:NatB complex"/>
    <property type="evidence" value="ECO:0007669"/>
    <property type="project" value="TreeGrafter"/>
</dbReference>
<dbReference type="STRING" id="47427.A0A2H3DDB9"/>
<dbReference type="InterPro" id="IPR051646">
    <property type="entry name" value="NatB_acetyltransferase_subunit"/>
</dbReference>
<feature type="domain" description="N-acetyltransferase" evidence="3">
    <location>
        <begin position="2"/>
        <end position="188"/>
    </location>
</feature>
<dbReference type="AlphaFoldDB" id="A0A2H3DDB9"/>
<evidence type="ECO:0000259" key="3">
    <source>
        <dbReference type="PROSITE" id="PS51186"/>
    </source>
</evidence>
<keyword evidence="5" id="KW-1185">Reference proteome</keyword>
<protein>
    <submittedName>
        <fullName evidence="4">Acyl-CoA N-acyltransferase</fullName>
    </submittedName>
</protein>
<dbReference type="Gene3D" id="3.40.630.30">
    <property type="match status" value="1"/>
</dbReference>
<dbReference type="Pfam" id="PF00583">
    <property type="entry name" value="Acetyltransf_1"/>
    <property type="match status" value="1"/>
</dbReference>
<dbReference type="EMBL" id="KZ293657">
    <property type="protein sequence ID" value="PBK93215.1"/>
    <property type="molecule type" value="Genomic_DNA"/>
</dbReference>
<organism evidence="4 5">
    <name type="scientific">Armillaria gallica</name>
    <name type="common">Bulbous honey fungus</name>
    <name type="synonym">Armillaria bulbosa</name>
    <dbReference type="NCBI Taxonomy" id="47427"/>
    <lineage>
        <taxon>Eukaryota</taxon>
        <taxon>Fungi</taxon>
        <taxon>Dikarya</taxon>
        <taxon>Basidiomycota</taxon>
        <taxon>Agaricomycotina</taxon>
        <taxon>Agaricomycetes</taxon>
        <taxon>Agaricomycetidae</taxon>
        <taxon>Agaricales</taxon>
        <taxon>Marasmiineae</taxon>
        <taxon>Physalacriaceae</taxon>
        <taxon>Armillaria</taxon>
    </lineage>
</organism>
<evidence type="ECO:0000256" key="1">
    <source>
        <dbReference type="ARBA" id="ARBA00022679"/>
    </source>
</evidence>
<dbReference type="SUPFAM" id="SSF55729">
    <property type="entry name" value="Acyl-CoA N-acyltransferases (Nat)"/>
    <property type="match status" value="1"/>
</dbReference>
<keyword evidence="1 4" id="KW-0808">Transferase</keyword>